<dbReference type="InterPro" id="IPR010903">
    <property type="entry name" value="DUF1517"/>
</dbReference>
<evidence type="ECO:0000313" key="5">
    <source>
        <dbReference type="Proteomes" id="UP000289738"/>
    </source>
</evidence>
<evidence type="ECO:0000313" key="4">
    <source>
        <dbReference type="EMBL" id="RYR79351.1"/>
    </source>
</evidence>
<sequence length="376" mass="41759">MDLLRRPNANMALLLLSIIFIKTCNNHNYLALASPSGGVMGGSFFDDSDSSSSQSSLNDHSHYQHYDSSQPSVDDNTPSNNDDGGVPSVFMFFMFGLVLVGLCKHRNGNAISVIKVQVAMLGGKKGSSIQRDLTRIAQAADTSSPEGVSNLLIETILALHQNPGYCISGYSYVDLKLSREDGEKCYTQLSHEERAKFDKETLVNFNGKEKISTRNQSANVFVNDDEYTLLDEEKKPEEEKKLLLNGFGNEFIVLHASIVKLGFSSNVHIDSALISMHCKYGVVFETQKWFDEMIEKNVITILVAAKGTHKLPSINGAEDLKRTLQKLRSLLSKHLLAGEVLWTPQKDDDTLSEEELIEDYPKLAKSMGNFLAKKKE</sequence>
<feature type="compositionally biased region" description="Polar residues" evidence="1">
    <location>
        <begin position="66"/>
        <end position="81"/>
    </location>
</feature>
<name>A0A445EVC5_ARAHY</name>
<keyword evidence="3" id="KW-0732">Signal</keyword>
<dbReference type="GO" id="GO:0009507">
    <property type="term" value="C:chloroplast"/>
    <property type="evidence" value="ECO:0007669"/>
    <property type="project" value="TreeGrafter"/>
</dbReference>
<feature type="signal peptide" evidence="3">
    <location>
        <begin position="1"/>
        <end position="26"/>
    </location>
</feature>
<dbReference type="PANTHER" id="PTHR33975:SF5">
    <property type="entry name" value="PROTEIN, PUTATIVE-RELATED"/>
    <property type="match status" value="1"/>
</dbReference>
<feature type="transmembrane region" description="Helical" evidence="2">
    <location>
        <begin position="85"/>
        <end position="103"/>
    </location>
</feature>
<dbReference type="Proteomes" id="UP000289738">
    <property type="component" value="Chromosome A01"/>
</dbReference>
<gene>
    <name evidence="4" type="ORF">Ahy_A01g004177</name>
</gene>
<dbReference type="EMBL" id="SDMP01000001">
    <property type="protein sequence ID" value="RYR79351.1"/>
    <property type="molecule type" value="Genomic_DNA"/>
</dbReference>
<accession>A0A445EVC5</accession>
<feature type="region of interest" description="Disordered" evidence="1">
    <location>
        <begin position="50"/>
        <end position="81"/>
    </location>
</feature>
<dbReference type="InterPro" id="IPR053023">
    <property type="entry name" value="FLAP_modulator"/>
</dbReference>
<keyword evidence="2" id="KW-0812">Transmembrane</keyword>
<dbReference type="PANTHER" id="PTHR33975">
    <property type="entry name" value="MYELIN-ASSOCIATED OLIGODENDROCYTE BASIC PROTEIN"/>
    <property type="match status" value="1"/>
</dbReference>
<feature type="chain" id="PRO_5019438763" evidence="3">
    <location>
        <begin position="27"/>
        <end position="376"/>
    </location>
</feature>
<evidence type="ECO:0000256" key="1">
    <source>
        <dbReference type="SAM" id="MobiDB-lite"/>
    </source>
</evidence>
<comment type="caution">
    <text evidence="4">The sequence shown here is derived from an EMBL/GenBank/DDBJ whole genome shotgun (WGS) entry which is preliminary data.</text>
</comment>
<protein>
    <submittedName>
        <fullName evidence="4">Uncharacterized protein</fullName>
    </submittedName>
</protein>
<dbReference type="STRING" id="3818.A0A445EVC5"/>
<keyword evidence="2" id="KW-1133">Transmembrane helix</keyword>
<keyword evidence="5" id="KW-1185">Reference proteome</keyword>
<evidence type="ECO:0000256" key="2">
    <source>
        <dbReference type="SAM" id="Phobius"/>
    </source>
</evidence>
<reference evidence="4 5" key="1">
    <citation type="submission" date="2019-01" db="EMBL/GenBank/DDBJ databases">
        <title>Sequencing of cultivated peanut Arachis hypogaea provides insights into genome evolution and oil improvement.</title>
        <authorList>
            <person name="Chen X."/>
        </authorList>
    </citation>
    <scope>NUCLEOTIDE SEQUENCE [LARGE SCALE GENOMIC DNA]</scope>
    <source>
        <strain evidence="5">cv. Fuhuasheng</strain>
        <tissue evidence="4">Leaves</tissue>
    </source>
</reference>
<evidence type="ECO:0000256" key="3">
    <source>
        <dbReference type="SAM" id="SignalP"/>
    </source>
</evidence>
<dbReference type="AlphaFoldDB" id="A0A445EVC5"/>
<organism evidence="4 5">
    <name type="scientific">Arachis hypogaea</name>
    <name type="common">Peanut</name>
    <dbReference type="NCBI Taxonomy" id="3818"/>
    <lineage>
        <taxon>Eukaryota</taxon>
        <taxon>Viridiplantae</taxon>
        <taxon>Streptophyta</taxon>
        <taxon>Embryophyta</taxon>
        <taxon>Tracheophyta</taxon>
        <taxon>Spermatophyta</taxon>
        <taxon>Magnoliopsida</taxon>
        <taxon>eudicotyledons</taxon>
        <taxon>Gunneridae</taxon>
        <taxon>Pentapetalae</taxon>
        <taxon>rosids</taxon>
        <taxon>fabids</taxon>
        <taxon>Fabales</taxon>
        <taxon>Fabaceae</taxon>
        <taxon>Papilionoideae</taxon>
        <taxon>50 kb inversion clade</taxon>
        <taxon>dalbergioids sensu lato</taxon>
        <taxon>Dalbergieae</taxon>
        <taxon>Pterocarpus clade</taxon>
        <taxon>Arachis</taxon>
    </lineage>
</organism>
<dbReference type="Pfam" id="PF07466">
    <property type="entry name" value="DUF1517"/>
    <property type="match status" value="2"/>
</dbReference>
<dbReference type="PIRSF" id="PIRSF037221">
    <property type="entry name" value="DUF1517"/>
    <property type="match status" value="1"/>
</dbReference>
<proteinExistence type="predicted"/>
<keyword evidence="2" id="KW-0472">Membrane</keyword>